<dbReference type="InterPro" id="IPR002716">
    <property type="entry name" value="PIN_dom"/>
</dbReference>
<feature type="domain" description="PIN" evidence="2">
    <location>
        <begin position="4"/>
        <end position="145"/>
    </location>
</feature>
<dbReference type="Gene3D" id="3.40.50.1010">
    <property type="entry name" value="5'-nuclease"/>
    <property type="match status" value="1"/>
</dbReference>
<dbReference type="Pfam" id="PF13638">
    <property type="entry name" value="PIN_4"/>
    <property type="match status" value="1"/>
</dbReference>
<dbReference type="EMBL" id="QEOB01000001">
    <property type="protein sequence ID" value="PVX97662.1"/>
    <property type="molecule type" value="Genomic_DNA"/>
</dbReference>
<proteinExistence type="predicted"/>
<organism evidence="3 4">
    <name type="scientific">Paraburkholderia unamae</name>
    <dbReference type="NCBI Taxonomy" id="219649"/>
    <lineage>
        <taxon>Bacteria</taxon>
        <taxon>Pseudomonadati</taxon>
        <taxon>Pseudomonadota</taxon>
        <taxon>Betaproteobacteria</taxon>
        <taxon>Burkholderiales</taxon>
        <taxon>Burkholderiaceae</taxon>
        <taxon>Paraburkholderia</taxon>
    </lineage>
</organism>
<feature type="region of interest" description="Disordered" evidence="1">
    <location>
        <begin position="324"/>
        <end position="350"/>
    </location>
</feature>
<evidence type="ECO:0000256" key="1">
    <source>
        <dbReference type="SAM" id="MobiDB-lite"/>
    </source>
</evidence>
<protein>
    <submittedName>
        <fullName evidence="3">PIN domain-containing protein</fullName>
    </submittedName>
</protein>
<accession>A0ABX5KVP6</accession>
<evidence type="ECO:0000313" key="4">
    <source>
        <dbReference type="Proteomes" id="UP000245712"/>
    </source>
</evidence>
<sequence>MHIFVPDTNFFLQCFDYAMLDWSLVTDEMAITIAVPRAVQRELDRHKDGGNGRRASRARKACGLFAQVIDSVDDRITSQVKGVTISLELLMPQIRADDFPDLYLANTDDQIVAEALVVQQQRTGTTVTFLSNDTAALTTAKSQRLPFRRPPQEWMLPPENDDRDKTIDELRKQVQALSSQQPELVFVLPDAPDNRVSASVTLFPELSDADIEALMDTIRAQFAMETSFPTEPPVQEDDRISALATVLAHQFDQWEPASAQAVAHYQQKAYPEWLQQIRSELANIHHRLNVDLISRMTLMLENRGQQPAKNLLLTVEAQGSLVFGAPEKKRNDDESDNARPLLTAPPTPPSGAYVSVADRFMRMTAVPDFYKPREGRGIAADITAILGERRHDPRSFYWEPNRPTTEATEWTLECEEFRHQHEPYQLEILFRPDPASVGKASGVIRLKAHASNLPNVVELVIPVRITVERGDTLNVVRDELYSMR</sequence>
<dbReference type="RefSeq" id="WP_116609433.1">
    <property type="nucleotide sequence ID" value="NZ_QEOB01000001.1"/>
</dbReference>
<keyword evidence="4" id="KW-1185">Reference proteome</keyword>
<gene>
    <name evidence="3" type="ORF">C7402_101376</name>
</gene>
<name>A0ABX5KVP6_9BURK</name>
<evidence type="ECO:0000259" key="2">
    <source>
        <dbReference type="Pfam" id="PF13638"/>
    </source>
</evidence>
<comment type="caution">
    <text evidence="3">The sequence shown here is derived from an EMBL/GenBank/DDBJ whole genome shotgun (WGS) entry which is preliminary data.</text>
</comment>
<reference evidence="3 4" key="1">
    <citation type="submission" date="2018-05" db="EMBL/GenBank/DDBJ databases">
        <title>Genomic Encyclopedia of Type Strains, Phase IV (KMG-V): Genome sequencing to study the core and pangenomes of soil and plant-associated prokaryotes.</title>
        <authorList>
            <person name="Whitman W."/>
        </authorList>
    </citation>
    <scope>NUCLEOTIDE SEQUENCE [LARGE SCALE GENOMIC DNA]</scope>
    <source>
        <strain evidence="3 4">SCZa-39</strain>
    </source>
</reference>
<dbReference type="Proteomes" id="UP000245712">
    <property type="component" value="Unassembled WGS sequence"/>
</dbReference>
<evidence type="ECO:0000313" key="3">
    <source>
        <dbReference type="EMBL" id="PVX97662.1"/>
    </source>
</evidence>